<dbReference type="EMBL" id="QWGR01000001">
    <property type="protein sequence ID" value="RIJ50695.1"/>
    <property type="molecule type" value="Genomic_DNA"/>
</dbReference>
<evidence type="ECO:0000313" key="1">
    <source>
        <dbReference type="EMBL" id="RIJ50695.1"/>
    </source>
</evidence>
<proteinExistence type="predicted"/>
<sequence>MFYFQNRWFHVFLFHLTMKTFFMIRNYFLPLVLIFLLKFSYAQESETTSFPEIGSTRSAEPFLFSTSTLTARDVPWVLSYGGSYGNNLSRGFGFNGVDQQVGVKGYLGSRFTMLTYVSLGVASADNSVVSAQRAEIIRDLIGGKKTEGLRLGIGGGLSRDYGGVFSVVCRTTGALESKRWKLAGNLLLEKALSGNRDKVDVLTSLGVQYKITDHFYAGIEAIGEDLEGLWEEDEAEGGARMMFGPSLNLVPDRSRFSFSLSGGPAVYLTRSVVTNPDAIRMPSGIFRERTE</sequence>
<organism evidence="1 2">
    <name type="scientific">Maribellus luteus</name>
    <dbReference type="NCBI Taxonomy" id="2305463"/>
    <lineage>
        <taxon>Bacteria</taxon>
        <taxon>Pseudomonadati</taxon>
        <taxon>Bacteroidota</taxon>
        <taxon>Bacteroidia</taxon>
        <taxon>Marinilabiliales</taxon>
        <taxon>Prolixibacteraceae</taxon>
        <taxon>Maribellus</taxon>
    </lineage>
</organism>
<gene>
    <name evidence="1" type="ORF">D1614_01845</name>
</gene>
<accession>A0A399T754</accession>
<comment type="caution">
    <text evidence="1">The sequence shown here is derived from an EMBL/GenBank/DDBJ whole genome shotgun (WGS) entry which is preliminary data.</text>
</comment>
<dbReference type="AlphaFoldDB" id="A0A399T754"/>
<name>A0A399T754_9BACT</name>
<reference evidence="1 2" key="1">
    <citation type="submission" date="2018-08" db="EMBL/GenBank/DDBJ databases">
        <title>Pallidiluteibacterium maritimus gen. nov., sp. nov., isolated from coastal sediment.</title>
        <authorList>
            <person name="Zhou L.Y."/>
        </authorList>
    </citation>
    <scope>NUCLEOTIDE SEQUENCE [LARGE SCALE GENOMIC DNA]</scope>
    <source>
        <strain evidence="1 2">XSD2</strain>
    </source>
</reference>
<evidence type="ECO:0000313" key="2">
    <source>
        <dbReference type="Proteomes" id="UP000265926"/>
    </source>
</evidence>
<dbReference type="Proteomes" id="UP000265926">
    <property type="component" value="Unassembled WGS sequence"/>
</dbReference>
<keyword evidence="2" id="KW-1185">Reference proteome</keyword>
<protein>
    <submittedName>
        <fullName evidence="1">Uncharacterized protein</fullName>
    </submittedName>
</protein>